<name>A0A9W8DTI3_9FUNG</name>
<comment type="caution">
    <text evidence="2">The sequence shown here is derived from an EMBL/GenBank/DDBJ whole genome shotgun (WGS) entry which is preliminary data.</text>
</comment>
<dbReference type="AlphaFoldDB" id="A0A9W8DTI3"/>
<keyword evidence="3" id="KW-1185">Reference proteome</keyword>
<sequence length="737" mass="81581">MLAIIPTGGWPLLRLQRRPWSRIPQLRSRLGFLTAPARPPPCPGPIAFAAAHSVRHLSDLRTAHRVFRNGRSVQDLTAAVRHLLRHNGNLPTLSVHLALRACVRHATVLDTTRATIHSTNDRIVQLAEDVFVRAQVATSPTLSVWQALLRVYIATGYYDRAVHTLRDLHRTHSQVDLTTATELVRAACAQRRHDVLPDVIREVQRTLEGQVRSGHLAKWSVTALGAYVGGQHLATFLRWYQPDLFDPLLLSLGFLYFSAVRVILYSSVVRDRLRAQEEDGLHRAFEANIPALFATKPYVLRLAHWLLPRGEGHLVVPQLYRAALAETTDGGHIDQLPELLRKLATLNIKLTREEVERVLLQAGAVATSAQLNAVLEAIRDAPLDQEHDVTVWDRVFTVLARGGRSALMPPLRTWLSACDIDVTATQVQGLMRHYRRLGLDGTTAAETLWGAVRDDPALVTPETLADYLTLRVTAGDLAGTRKLASARLEQFGAAARDQVYVAVILAHWKTLRAPGMTSTTQTATYASVQGWFTDALRLCSDDAWVQCALRAVMADLCNAIRDHAAALAVFKQFTSTLTKLTRPPTIPAALAVGLELEVSSSASVDPDAAILSTDLRQYSVQRHPLALLFGAAVEAMDHLCAAPRALLPLFQQYQALVQPQGSPKSRSPQNSDQADTPTDHLQTMVDHCLLRSMVAAIRRSSARDNVSLGDQPARWSAHLANRLTMQRHRDLLHDLRR</sequence>
<reference evidence="2" key="1">
    <citation type="submission" date="2022-07" db="EMBL/GenBank/DDBJ databases">
        <title>Phylogenomic reconstructions and comparative analyses of Kickxellomycotina fungi.</title>
        <authorList>
            <person name="Reynolds N.K."/>
            <person name="Stajich J.E."/>
            <person name="Barry K."/>
            <person name="Grigoriev I.V."/>
            <person name="Crous P."/>
            <person name="Smith M.E."/>
        </authorList>
    </citation>
    <scope>NUCLEOTIDE SEQUENCE</scope>
    <source>
        <strain evidence="2">RSA 861</strain>
    </source>
</reference>
<organism evidence="2 3">
    <name type="scientific">Tieghemiomyces parasiticus</name>
    <dbReference type="NCBI Taxonomy" id="78921"/>
    <lineage>
        <taxon>Eukaryota</taxon>
        <taxon>Fungi</taxon>
        <taxon>Fungi incertae sedis</taxon>
        <taxon>Zoopagomycota</taxon>
        <taxon>Kickxellomycotina</taxon>
        <taxon>Dimargaritomycetes</taxon>
        <taxon>Dimargaritales</taxon>
        <taxon>Dimargaritaceae</taxon>
        <taxon>Tieghemiomyces</taxon>
    </lineage>
</organism>
<feature type="region of interest" description="Disordered" evidence="1">
    <location>
        <begin position="658"/>
        <end position="678"/>
    </location>
</feature>
<gene>
    <name evidence="2" type="ORF">IWQ60_007721</name>
</gene>
<proteinExistence type="predicted"/>
<evidence type="ECO:0000313" key="2">
    <source>
        <dbReference type="EMBL" id="KAJ1917656.1"/>
    </source>
</evidence>
<dbReference type="EMBL" id="JANBPT010000533">
    <property type="protein sequence ID" value="KAJ1917656.1"/>
    <property type="molecule type" value="Genomic_DNA"/>
</dbReference>
<accession>A0A9W8DTI3</accession>
<evidence type="ECO:0000313" key="3">
    <source>
        <dbReference type="Proteomes" id="UP001150569"/>
    </source>
</evidence>
<protein>
    <submittedName>
        <fullName evidence="2">Uncharacterized protein</fullName>
    </submittedName>
</protein>
<evidence type="ECO:0000256" key="1">
    <source>
        <dbReference type="SAM" id="MobiDB-lite"/>
    </source>
</evidence>
<dbReference type="Proteomes" id="UP001150569">
    <property type="component" value="Unassembled WGS sequence"/>
</dbReference>